<dbReference type="InterPro" id="IPR037914">
    <property type="entry name" value="SpoVT-AbrB_sf"/>
</dbReference>
<evidence type="ECO:0000313" key="4">
    <source>
        <dbReference type="EMBL" id="MBE6091670.1"/>
    </source>
</evidence>
<gene>
    <name evidence="4" type="ORF">E7201_00605</name>
</gene>
<name>A0A927ZTN9_SELRU</name>
<sequence length="78" mass="9051">MLTAKIFQNGRSQAVRLPKEYRFDDSEVLTHKVGDVLMIFPKSQEDSWNMLLTSLDLFSDDFMADGRDIPQTQERDVL</sequence>
<reference evidence="4" key="1">
    <citation type="submission" date="2019-04" db="EMBL/GenBank/DDBJ databases">
        <title>Evolution of Biomass-Degrading Anaerobic Consortia Revealed by Metagenomics.</title>
        <authorList>
            <person name="Peng X."/>
        </authorList>
    </citation>
    <scope>NUCLEOTIDE SEQUENCE</scope>
    <source>
        <strain evidence="4">SIG240</strain>
    </source>
</reference>
<evidence type="ECO:0000256" key="2">
    <source>
        <dbReference type="PROSITE-ProRule" id="PRU01076"/>
    </source>
</evidence>
<comment type="similarity">
    <text evidence="1">Belongs to the VapB family.</text>
</comment>
<dbReference type="Pfam" id="PF04014">
    <property type="entry name" value="MazE_antitoxin"/>
    <property type="match status" value="1"/>
</dbReference>
<dbReference type="InterPro" id="IPR047976">
    <property type="entry name" value="Anti_VapB2-like"/>
</dbReference>
<dbReference type="InterPro" id="IPR051734">
    <property type="entry name" value="VapB_TA_antitoxins"/>
</dbReference>
<dbReference type="NCBIfam" id="NF040493">
    <property type="entry name" value="TA_anti_VapB"/>
    <property type="match status" value="1"/>
</dbReference>
<keyword evidence="2" id="KW-0238">DNA-binding</keyword>
<protein>
    <submittedName>
        <fullName evidence="4">Antitoxin</fullName>
    </submittedName>
</protein>
<evidence type="ECO:0000313" key="5">
    <source>
        <dbReference type="Proteomes" id="UP000761380"/>
    </source>
</evidence>
<accession>A0A927ZTN9</accession>
<proteinExistence type="inferred from homology"/>
<dbReference type="EMBL" id="SVBY01000003">
    <property type="protein sequence ID" value="MBE6091670.1"/>
    <property type="molecule type" value="Genomic_DNA"/>
</dbReference>
<dbReference type="PROSITE" id="PS51740">
    <property type="entry name" value="SPOVT_ABRB"/>
    <property type="match status" value="1"/>
</dbReference>
<dbReference type="Gene3D" id="2.10.260.10">
    <property type="match status" value="1"/>
</dbReference>
<dbReference type="PANTHER" id="PTHR37550">
    <property type="entry name" value="ANTITOXIN VAPB1"/>
    <property type="match status" value="1"/>
</dbReference>
<dbReference type="Proteomes" id="UP000761380">
    <property type="component" value="Unassembled WGS sequence"/>
</dbReference>
<evidence type="ECO:0000256" key="1">
    <source>
        <dbReference type="ARBA" id="ARBA00007924"/>
    </source>
</evidence>
<dbReference type="GO" id="GO:0003677">
    <property type="term" value="F:DNA binding"/>
    <property type="evidence" value="ECO:0007669"/>
    <property type="project" value="UniProtKB-UniRule"/>
</dbReference>
<organism evidence="4 5">
    <name type="scientific">Selenomonas ruminantium</name>
    <dbReference type="NCBI Taxonomy" id="971"/>
    <lineage>
        <taxon>Bacteria</taxon>
        <taxon>Bacillati</taxon>
        <taxon>Bacillota</taxon>
        <taxon>Negativicutes</taxon>
        <taxon>Selenomonadales</taxon>
        <taxon>Selenomonadaceae</taxon>
        <taxon>Selenomonas</taxon>
    </lineage>
</organism>
<feature type="domain" description="SpoVT-AbrB" evidence="3">
    <location>
        <begin position="4"/>
        <end position="44"/>
    </location>
</feature>
<dbReference type="PANTHER" id="PTHR37550:SF3">
    <property type="entry name" value="ANTITOXIN VAPB1"/>
    <property type="match status" value="1"/>
</dbReference>
<evidence type="ECO:0000259" key="3">
    <source>
        <dbReference type="PROSITE" id="PS51740"/>
    </source>
</evidence>
<dbReference type="AlphaFoldDB" id="A0A927ZTN9"/>
<dbReference type="InterPro" id="IPR007159">
    <property type="entry name" value="SpoVT-AbrB_dom"/>
</dbReference>
<dbReference type="SUPFAM" id="SSF89447">
    <property type="entry name" value="AbrB/MazE/MraZ-like"/>
    <property type="match status" value="1"/>
</dbReference>
<comment type="caution">
    <text evidence="4">The sequence shown here is derived from an EMBL/GenBank/DDBJ whole genome shotgun (WGS) entry which is preliminary data.</text>
</comment>